<accession>A0A1A9UZ55</accession>
<reference evidence="1" key="1">
    <citation type="submission" date="2020-05" db="UniProtKB">
        <authorList>
            <consortium name="EnsemblMetazoa"/>
        </authorList>
    </citation>
    <scope>IDENTIFICATION</scope>
    <source>
        <strain evidence="1">TTRI</strain>
    </source>
</reference>
<name>A0A1A9UZ55_GLOAU</name>
<dbReference type="AlphaFoldDB" id="A0A1A9UZ55"/>
<protein>
    <submittedName>
        <fullName evidence="1">Uncharacterized protein</fullName>
    </submittedName>
</protein>
<sequence length="244" mass="27977">MKCVICHVYSESEMQTNVETHARKNSQHLRGCHSISWLSYSEIYWIVAESCTSCSVEQLWDKFTAIEFLQGCIHLSTRQSKIMVNNMSYKQRNGKQKLLITERAGDLDKILYHNIMIFLSSSHLALATLKITVSMTVISTSALISLKSDDEFFTSYAQNSYKFLFAFNSADNFYEILGRDTQVPVADEYCMESNTMQLNVLPLQSFNPLQPSFDSSDATLVLTDQSFNELGYYESTYLFKLKLK</sequence>
<evidence type="ECO:0000313" key="2">
    <source>
        <dbReference type="Proteomes" id="UP000078200"/>
    </source>
</evidence>
<organism evidence="1 2">
    <name type="scientific">Glossina austeni</name>
    <name type="common">Savannah tsetse fly</name>
    <dbReference type="NCBI Taxonomy" id="7395"/>
    <lineage>
        <taxon>Eukaryota</taxon>
        <taxon>Metazoa</taxon>
        <taxon>Ecdysozoa</taxon>
        <taxon>Arthropoda</taxon>
        <taxon>Hexapoda</taxon>
        <taxon>Insecta</taxon>
        <taxon>Pterygota</taxon>
        <taxon>Neoptera</taxon>
        <taxon>Endopterygota</taxon>
        <taxon>Diptera</taxon>
        <taxon>Brachycera</taxon>
        <taxon>Muscomorpha</taxon>
        <taxon>Hippoboscoidea</taxon>
        <taxon>Glossinidae</taxon>
        <taxon>Glossina</taxon>
    </lineage>
</organism>
<dbReference type="EnsemblMetazoa" id="GAUT020460-RA">
    <property type="protein sequence ID" value="GAUT020460-PA"/>
    <property type="gene ID" value="GAUT020460"/>
</dbReference>
<keyword evidence="2" id="KW-1185">Reference proteome</keyword>
<proteinExistence type="predicted"/>
<evidence type="ECO:0000313" key="1">
    <source>
        <dbReference type="EnsemblMetazoa" id="GAUT020460-PA"/>
    </source>
</evidence>
<dbReference type="Proteomes" id="UP000078200">
    <property type="component" value="Unassembled WGS sequence"/>
</dbReference>
<dbReference type="VEuPathDB" id="VectorBase:GAUT020460"/>